<evidence type="ECO:0000256" key="1">
    <source>
        <dbReference type="ARBA" id="ARBA00004651"/>
    </source>
</evidence>
<proteinExistence type="predicted"/>
<feature type="transmembrane region" description="Helical" evidence="8">
    <location>
        <begin position="204"/>
        <end position="222"/>
    </location>
</feature>
<feature type="transmembrane region" description="Helical" evidence="8">
    <location>
        <begin position="298"/>
        <end position="316"/>
    </location>
</feature>
<evidence type="ECO:0000256" key="7">
    <source>
        <dbReference type="ARBA" id="ARBA00023136"/>
    </source>
</evidence>
<dbReference type="RefSeq" id="WP_154285932.1">
    <property type="nucleotide sequence ID" value="NZ_WKJI01000001.1"/>
</dbReference>
<dbReference type="PANTHER" id="PTHR33908">
    <property type="entry name" value="MANNOSYLTRANSFERASE YKCB-RELATED"/>
    <property type="match status" value="1"/>
</dbReference>
<feature type="transmembrane region" description="Helical" evidence="8">
    <location>
        <begin position="264"/>
        <end position="286"/>
    </location>
</feature>
<sequence length="667" mass="79098">MRYFTHKRKLSGLAIILAGFFLLVFQHLFAYTGHFGFDDLNYAELAHAFFQKQPIWDNTFTFRFGIVVPLGILYWLFGVSDGVSIIFPMLVSLGLLLLVYDHLKGETYKTWIATAILLSNPWITFYSDKIGVDIPITFFILLAITFLYKVKYSVYWQRKQVLSGLLFTSTIFLGLLTKETIWFIFPLIVFFFIVDLVRLQRVKFWFSAILSLSLLLAVYFYWQYLQFGNWFYRFELIQKYDNTNLCSYDRQPLEVVLNRVSYELFLHFFKEAAFILPVLAVFLCLTKHTFTNSRTKENFWLLSAIILILTANFWSISYHSYHPLCVDIRHYLFIMPVSAIAIAHHYKKLFRFWPIIFLLATSMLVIILDEYWDIKTVAIYQAVSLILIFGLMLVFKKHQKYIFLGIALLPLLNVFVQKKSSDEYNYAEQRLIAQKFIRDKKNTTVYASETQIRLFKYYLGFQFDRIKLIPYENFQKLEDGYHYWNYHAAYAAGELDFVPPQVNHFSASENQLLDTRDIKIWRINKKDLEDKQEFYEAKKSSLWEGFTADTVVIKPQDEFGPTFKTTINPDTKRINISVKWRLRKRDMKGATLIFTLEEQGKMIFWKPFSIYSDRAVVDNWYVLYKSVRFENFKISKQAELKVYIWNNFKTELEIAEASVSLVRAHKD</sequence>
<dbReference type="GO" id="GO:0009103">
    <property type="term" value="P:lipopolysaccharide biosynthetic process"/>
    <property type="evidence" value="ECO:0007669"/>
    <property type="project" value="UniProtKB-ARBA"/>
</dbReference>
<keyword evidence="2" id="KW-1003">Cell membrane</keyword>
<feature type="transmembrane region" description="Helical" evidence="8">
    <location>
        <begin position="353"/>
        <end position="372"/>
    </location>
</feature>
<dbReference type="GO" id="GO:0005886">
    <property type="term" value="C:plasma membrane"/>
    <property type="evidence" value="ECO:0007669"/>
    <property type="project" value="UniProtKB-SubCell"/>
</dbReference>
<feature type="transmembrane region" description="Helical" evidence="8">
    <location>
        <begin position="160"/>
        <end position="175"/>
    </location>
</feature>
<feature type="transmembrane region" description="Helical" evidence="8">
    <location>
        <begin position="130"/>
        <end position="148"/>
    </location>
</feature>
<evidence type="ECO:0000256" key="2">
    <source>
        <dbReference type="ARBA" id="ARBA00022475"/>
    </source>
</evidence>
<dbReference type="PANTHER" id="PTHR33908:SF11">
    <property type="entry name" value="MEMBRANE PROTEIN"/>
    <property type="match status" value="1"/>
</dbReference>
<keyword evidence="5 8" id="KW-0812">Transmembrane</keyword>
<feature type="transmembrane region" description="Helical" evidence="8">
    <location>
        <begin position="328"/>
        <end position="346"/>
    </location>
</feature>
<feature type="transmembrane region" description="Helical" evidence="8">
    <location>
        <begin position="181"/>
        <end position="197"/>
    </location>
</feature>
<dbReference type="EMBL" id="WKJI01000001">
    <property type="protein sequence ID" value="MRX45772.1"/>
    <property type="molecule type" value="Genomic_DNA"/>
</dbReference>
<evidence type="ECO:0000256" key="6">
    <source>
        <dbReference type="ARBA" id="ARBA00022989"/>
    </source>
</evidence>
<keyword evidence="3" id="KW-0328">Glycosyltransferase</keyword>
<evidence type="ECO:0000313" key="9">
    <source>
        <dbReference type="EMBL" id="MRX45772.1"/>
    </source>
</evidence>
<dbReference type="AlphaFoldDB" id="A0A7K0FIZ7"/>
<comment type="subcellular location">
    <subcellularLocation>
        <location evidence="1">Cell membrane</location>
        <topology evidence="1">Multi-pass membrane protein</topology>
    </subcellularLocation>
</comment>
<keyword evidence="6 8" id="KW-1133">Transmembrane helix</keyword>
<evidence type="ECO:0000313" key="10">
    <source>
        <dbReference type="Proteomes" id="UP000462931"/>
    </source>
</evidence>
<dbReference type="GO" id="GO:0016763">
    <property type="term" value="F:pentosyltransferase activity"/>
    <property type="evidence" value="ECO:0007669"/>
    <property type="project" value="TreeGrafter"/>
</dbReference>
<reference evidence="9 10" key="1">
    <citation type="submission" date="2019-11" db="EMBL/GenBank/DDBJ databases">
        <authorList>
            <person name="Cheng Q."/>
            <person name="Yang Z."/>
        </authorList>
    </citation>
    <scope>NUCLEOTIDE SEQUENCE [LARGE SCALE GENOMIC DNA]</scope>
    <source>
        <strain evidence="9 10">HX-22-1</strain>
    </source>
</reference>
<dbReference type="Proteomes" id="UP000462931">
    <property type="component" value="Unassembled WGS sequence"/>
</dbReference>
<evidence type="ECO:0000256" key="4">
    <source>
        <dbReference type="ARBA" id="ARBA00022679"/>
    </source>
</evidence>
<keyword evidence="4 9" id="KW-0808">Transferase</keyword>
<feature type="transmembrane region" description="Helical" evidence="8">
    <location>
        <begin position="378"/>
        <end position="394"/>
    </location>
</feature>
<keyword evidence="7 8" id="KW-0472">Membrane</keyword>
<organism evidence="9 10">
    <name type="scientific">Pedobacter puniceum</name>
    <dbReference type="NCBI Taxonomy" id="2666136"/>
    <lineage>
        <taxon>Bacteria</taxon>
        <taxon>Pseudomonadati</taxon>
        <taxon>Bacteroidota</taxon>
        <taxon>Sphingobacteriia</taxon>
        <taxon>Sphingobacteriales</taxon>
        <taxon>Sphingobacteriaceae</taxon>
        <taxon>Pedobacter</taxon>
    </lineage>
</organism>
<dbReference type="InterPro" id="IPR050297">
    <property type="entry name" value="LipidA_mod_glycosyltrf_83"/>
</dbReference>
<keyword evidence="10" id="KW-1185">Reference proteome</keyword>
<protein>
    <submittedName>
        <fullName evidence="9">Phospholipid carrier-dependent glycosyltransferase</fullName>
    </submittedName>
</protein>
<evidence type="ECO:0000256" key="3">
    <source>
        <dbReference type="ARBA" id="ARBA00022676"/>
    </source>
</evidence>
<evidence type="ECO:0000256" key="5">
    <source>
        <dbReference type="ARBA" id="ARBA00022692"/>
    </source>
</evidence>
<accession>A0A7K0FIZ7</accession>
<comment type="caution">
    <text evidence="9">The sequence shown here is derived from an EMBL/GenBank/DDBJ whole genome shotgun (WGS) entry which is preliminary data.</text>
</comment>
<feature type="transmembrane region" description="Helical" evidence="8">
    <location>
        <begin position="72"/>
        <end position="100"/>
    </location>
</feature>
<evidence type="ECO:0000256" key="8">
    <source>
        <dbReference type="SAM" id="Phobius"/>
    </source>
</evidence>
<name>A0A7K0FIZ7_9SPHI</name>
<gene>
    <name evidence="9" type="ORF">GJJ64_01055</name>
</gene>